<dbReference type="RefSeq" id="WP_167971766.1">
    <property type="nucleotide sequence ID" value="NZ_VSRL01000019.1"/>
</dbReference>
<keyword evidence="1" id="KW-1133">Transmembrane helix</keyword>
<feature type="transmembrane region" description="Helical" evidence="1">
    <location>
        <begin position="150"/>
        <end position="169"/>
    </location>
</feature>
<organism evidence="2 3">
    <name type="scientific">Lentzea indica</name>
    <dbReference type="NCBI Taxonomy" id="2604800"/>
    <lineage>
        <taxon>Bacteria</taxon>
        <taxon>Bacillati</taxon>
        <taxon>Actinomycetota</taxon>
        <taxon>Actinomycetes</taxon>
        <taxon>Pseudonocardiales</taxon>
        <taxon>Pseudonocardiaceae</taxon>
        <taxon>Lentzea</taxon>
    </lineage>
</organism>
<reference evidence="2 3" key="1">
    <citation type="submission" date="2019-08" db="EMBL/GenBank/DDBJ databases">
        <title>Lentzea from Indian Himalayas.</title>
        <authorList>
            <person name="Mandal S."/>
            <person name="Mallick Gupta A."/>
            <person name="Maiti P.K."/>
            <person name="Sarkar J."/>
            <person name="Mandal S."/>
        </authorList>
    </citation>
    <scope>NUCLEOTIDE SEQUENCE [LARGE SCALE GENOMIC DNA]</scope>
    <source>
        <strain evidence="2 3">PSKA42</strain>
    </source>
</reference>
<proteinExistence type="predicted"/>
<sequence>MAFVAALTITLAALRWSDHDVVVTVDDGIEVVTENLSTTYRVRVANNTDQRLDQLEVTLTTPSPLVLGPAGSGPAQAPTETKWLVDVAEGATAQVELGVVVGTVSAGTDITVIACASAAGRSVACGADVNRGATAVKDESGAPLLVTLMMWWQLLLAAPVALLVVFAVCRPRRRGNEARGRRESS</sequence>
<gene>
    <name evidence="2" type="ORF">FXN61_07920</name>
</gene>
<comment type="caution">
    <text evidence="2">The sequence shown here is derived from an EMBL/GenBank/DDBJ whole genome shotgun (WGS) entry which is preliminary data.</text>
</comment>
<dbReference type="EMBL" id="VSRL01000019">
    <property type="protein sequence ID" value="NKE56763.1"/>
    <property type="molecule type" value="Genomic_DNA"/>
</dbReference>
<evidence type="ECO:0000313" key="3">
    <source>
        <dbReference type="Proteomes" id="UP001515943"/>
    </source>
</evidence>
<keyword evidence="3" id="KW-1185">Reference proteome</keyword>
<dbReference type="Proteomes" id="UP001515943">
    <property type="component" value="Unassembled WGS sequence"/>
</dbReference>
<name>A0ABX1FCR9_9PSEU</name>
<evidence type="ECO:0000313" key="2">
    <source>
        <dbReference type="EMBL" id="NKE56763.1"/>
    </source>
</evidence>
<accession>A0ABX1FCR9</accession>
<evidence type="ECO:0000256" key="1">
    <source>
        <dbReference type="SAM" id="Phobius"/>
    </source>
</evidence>
<keyword evidence="1" id="KW-0472">Membrane</keyword>
<protein>
    <recommendedName>
        <fullName evidence="4">DUF11 domain-containing protein</fullName>
    </recommendedName>
</protein>
<evidence type="ECO:0008006" key="4">
    <source>
        <dbReference type="Google" id="ProtNLM"/>
    </source>
</evidence>
<keyword evidence="1" id="KW-0812">Transmembrane</keyword>